<evidence type="ECO:0000313" key="2">
    <source>
        <dbReference type="Proteomes" id="UP000001680"/>
    </source>
</evidence>
<dbReference type="HOGENOM" id="CLU_1060388_0_0_4"/>
<reference evidence="2" key="1">
    <citation type="submission" date="2008-04" db="EMBL/GenBank/DDBJ databases">
        <title>Complete sequence of chromosome 1 of Burkholderia ambifaria MC40-6.</title>
        <authorList>
            <person name="Copeland A."/>
            <person name="Lucas S."/>
            <person name="Lapidus A."/>
            <person name="Glavina del Rio T."/>
            <person name="Dalin E."/>
            <person name="Tice H."/>
            <person name="Pitluck S."/>
            <person name="Chain P."/>
            <person name="Malfatti S."/>
            <person name="Shin M."/>
            <person name="Vergez L."/>
            <person name="Lang D."/>
            <person name="Schmutz J."/>
            <person name="Larimer F."/>
            <person name="Land M."/>
            <person name="Hauser L."/>
            <person name="Kyrpides N."/>
            <person name="Lykidis A."/>
            <person name="Ramette A."/>
            <person name="Konstantinidis K."/>
            <person name="Tiedje J."/>
            <person name="Richardson P."/>
        </authorList>
    </citation>
    <scope>NUCLEOTIDE SEQUENCE [LARGE SCALE GENOMIC DNA]</scope>
    <source>
        <strain evidence="2">MC40-6</strain>
    </source>
</reference>
<gene>
    <name evidence="1" type="ordered locus">BamMC406_0416</name>
</gene>
<dbReference type="EMBL" id="CP001025">
    <property type="protein sequence ID" value="ACB62913.1"/>
    <property type="molecule type" value="Genomic_DNA"/>
</dbReference>
<proteinExistence type="predicted"/>
<name>B1YSB1_BURA4</name>
<dbReference type="OrthoDB" id="8971532at2"/>
<sequence>MQRLPMPDLIQPAAQTCIAAAPRYRDTRRTGERLSTALRVAAASMMFVSIAACSKTEPTYTSVSTEALNYLPYNLVRFTITDQFGNKARGGGDLEPGTGEGSITCCYLLKGTEFKVQWIYYDADDWRPGEQVKKQQGETSVSLPPAAVPDSIGSRILEVHFYPDRHVELSFPGQILGSTRLPIVDVSRDLTKRYANRLEKRYEDNDAQLHRRISRVVAQAWLKYRFTNRSDLEQYAYYVLLVNPRFDAHPEVHKLIKSCKGKPGAFAKAVATLPAAVTKELGTDRFQAVSVPPIATGLLPASREENGHGRT</sequence>
<dbReference type="KEGG" id="bac:BamMC406_0416"/>
<evidence type="ECO:0008006" key="3">
    <source>
        <dbReference type="Google" id="ProtNLM"/>
    </source>
</evidence>
<evidence type="ECO:0000313" key="1">
    <source>
        <dbReference type="EMBL" id="ACB62913.1"/>
    </source>
</evidence>
<protein>
    <recommendedName>
        <fullName evidence="3">DUF3304 domain-containing protein</fullName>
    </recommendedName>
</protein>
<organism evidence="1 2">
    <name type="scientific">Burkholderia ambifaria (strain MC40-6)</name>
    <dbReference type="NCBI Taxonomy" id="398577"/>
    <lineage>
        <taxon>Bacteria</taxon>
        <taxon>Pseudomonadati</taxon>
        <taxon>Pseudomonadota</taxon>
        <taxon>Betaproteobacteria</taxon>
        <taxon>Burkholderiales</taxon>
        <taxon>Burkholderiaceae</taxon>
        <taxon>Burkholderia</taxon>
        <taxon>Burkholderia cepacia complex</taxon>
    </lineage>
</organism>
<dbReference type="RefSeq" id="WP_012362973.1">
    <property type="nucleotide sequence ID" value="NC_010551.1"/>
</dbReference>
<dbReference type="AlphaFoldDB" id="B1YSB1"/>
<accession>B1YSB1</accession>
<dbReference type="Proteomes" id="UP000001680">
    <property type="component" value="Chromosome 1"/>
</dbReference>